<dbReference type="GO" id="GO:0005737">
    <property type="term" value="C:cytoplasm"/>
    <property type="evidence" value="ECO:0007669"/>
    <property type="project" value="TreeGrafter"/>
</dbReference>
<dbReference type="GO" id="GO:0033754">
    <property type="term" value="F:indoleamine 2,3-dioxygenase activity"/>
    <property type="evidence" value="ECO:0007669"/>
    <property type="project" value="TreeGrafter"/>
</dbReference>
<dbReference type="GO" id="GO:0046872">
    <property type="term" value="F:metal ion binding"/>
    <property type="evidence" value="ECO:0007669"/>
    <property type="project" value="UniProtKB-KW"/>
</dbReference>
<keyword evidence="7" id="KW-1185">Reference proteome</keyword>
<dbReference type="GO" id="GO:0034354">
    <property type="term" value="P:'de novo' NAD+ biosynthetic process from L-tryptophan"/>
    <property type="evidence" value="ECO:0007669"/>
    <property type="project" value="TreeGrafter"/>
</dbReference>
<reference evidence="6 7" key="1">
    <citation type="submission" date="2016-07" db="EMBL/GenBank/DDBJ databases">
        <title>Pervasive Adenine N6-methylation of Active Genes in Fungi.</title>
        <authorList>
            <consortium name="DOE Joint Genome Institute"/>
            <person name="Mondo S.J."/>
            <person name="Dannebaum R.O."/>
            <person name="Kuo R.C."/>
            <person name="Labutti K."/>
            <person name="Haridas S."/>
            <person name="Kuo A."/>
            <person name="Salamov A."/>
            <person name="Ahrendt S.R."/>
            <person name="Lipzen A."/>
            <person name="Sullivan W."/>
            <person name="Andreopoulos W.B."/>
            <person name="Clum A."/>
            <person name="Lindquist E."/>
            <person name="Daum C."/>
            <person name="Ramamoorthy G.K."/>
            <person name="Gryganskyi A."/>
            <person name="Culley D."/>
            <person name="Magnuson J.K."/>
            <person name="James T.Y."/>
            <person name="O'Malley M.A."/>
            <person name="Stajich J.E."/>
            <person name="Spatafora J.W."/>
            <person name="Visel A."/>
            <person name="Grigoriev I.V."/>
        </authorList>
    </citation>
    <scope>NUCLEOTIDE SEQUENCE [LARGE SCALE GENOMIC DNA]</scope>
    <source>
        <strain evidence="6 7">NRRL 3116</strain>
    </source>
</reference>
<proteinExistence type="inferred from homology"/>
<dbReference type="EMBL" id="MCFF01000025">
    <property type="protein sequence ID" value="ORZ12474.1"/>
    <property type="molecule type" value="Genomic_DNA"/>
</dbReference>
<feature type="region of interest" description="Disordered" evidence="5">
    <location>
        <begin position="410"/>
        <end position="463"/>
    </location>
</feature>
<dbReference type="AlphaFoldDB" id="A0A1Y2GNC0"/>
<dbReference type="SUPFAM" id="SSF140959">
    <property type="entry name" value="Indolic compounds 2,3-dioxygenase-like"/>
    <property type="match status" value="1"/>
</dbReference>
<dbReference type="Proteomes" id="UP000193648">
    <property type="component" value="Unassembled WGS sequence"/>
</dbReference>
<dbReference type="InParanoid" id="A0A1Y2GNC0"/>
<gene>
    <name evidence="6" type="ORF">BCR41DRAFT_324196</name>
</gene>
<dbReference type="STRING" id="64571.A0A1Y2GNC0"/>
<dbReference type="PANTHER" id="PTHR28657:SF5">
    <property type="entry name" value="INDOLEAMINE 2,3-DIOXYGENASE"/>
    <property type="match status" value="1"/>
</dbReference>
<dbReference type="OrthoDB" id="540174at2759"/>
<evidence type="ECO:0000256" key="5">
    <source>
        <dbReference type="SAM" id="MobiDB-lite"/>
    </source>
</evidence>
<dbReference type="InterPro" id="IPR037217">
    <property type="entry name" value="Trp/Indoleamine_2_3_dOase-like"/>
</dbReference>
<evidence type="ECO:0000256" key="2">
    <source>
        <dbReference type="ARBA" id="ARBA00022723"/>
    </source>
</evidence>
<dbReference type="GO" id="GO:0019441">
    <property type="term" value="P:L-tryptophan catabolic process to kynurenine"/>
    <property type="evidence" value="ECO:0007669"/>
    <property type="project" value="InterPro"/>
</dbReference>
<comment type="caution">
    <text evidence="6">The sequence shown here is derived from an EMBL/GenBank/DDBJ whole genome shotgun (WGS) entry which is preliminary data.</text>
</comment>
<sequence length="463" mass="51682">MVADTTTPPTQQLEEFPILENYDVSSFTGFAPYPYPLARLTQPYYQPWEEIMDQLNILIDARLLRSAIDQMPLLEVTRLETKREQQRAYTLLCILAHSYVWGSGLDIAQSIPEPLAVPWQAISDILDIPPVLTYASNDLWNWKLKDPQGPYDIENLDTIVTMTGTADETWFDIVSVSVEVEGGAALQPLLDAMQAVREDDLPTVTAHLKVALLQLSKVGKILARMFEKCDPAVFYWKIRKFLAGSENMATLGLPNGLEYKGVSGGPKHHMGATAGQSSLFPSFDLIFGIDHYDSNGNSAGANTGKAPNTLLAKMRAYMPGPHRAFLSHLGRVANLRDYVLTKKALLEDSEHSVQIKELIENYDACVHQIKLFRDTHIQVVTRYILTQARRGPPEGWEDYRVKVDTNVEEKKAEGIKASQDQQKDEGHEPAIQGTGGSDLMPFLKTNRDETNATKLLPTISANK</sequence>
<dbReference type="GeneID" id="33563379"/>
<protein>
    <submittedName>
        <fullName evidence="6">Indoleamine 2,3-dioxygenase subfamily</fullName>
    </submittedName>
</protein>
<feature type="binding site" description="proximal binding residue" evidence="4">
    <location>
        <position position="376"/>
    </location>
    <ligand>
        <name>heme b</name>
        <dbReference type="ChEBI" id="CHEBI:60344"/>
    </ligand>
    <ligandPart>
        <name>Fe</name>
        <dbReference type="ChEBI" id="CHEBI:18248"/>
    </ligandPart>
</feature>
<dbReference type="GO" id="GO:0020037">
    <property type="term" value="F:heme binding"/>
    <property type="evidence" value="ECO:0007669"/>
    <property type="project" value="InterPro"/>
</dbReference>
<dbReference type="RefSeq" id="XP_021880093.1">
    <property type="nucleotide sequence ID" value="XM_022021535.1"/>
</dbReference>
<comment type="similarity">
    <text evidence="1">Belongs to the indoleamine 2,3-dioxygenase family.</text>
</comment>
<dbReference type="InterPro" id="IPR000898">
    <property type="entry name" value="Indolamine_dOase"/>
</dbReference>
<evidence type="ECO:0000256" key="1">
    <source>
        <dbReference type="ARBA" id="ARBA00007119"/>
    </source>
</evidence>
<evidence type="ECO:0000256" key="3">
    <source>
        <dbReference type="ARBA" id="ARBA00023004"/>
    </source>
</evidence>
<keyword evidence="6" id="KW-0223">Dioxygenase</keyword>
<dbReference type="Gene3D" id="1.20.58.480">
    <property type="match status" value="1"/>
</dbReference>
<keyword evidence="4" id="KW-0349">Heme</keyword>
<evidence type="ECO:0000256" key="4">
    <source>
        <dbReference type="PIRSR" id="PIRSR600898-1"/>
    </source>
</evidence>
<keyword evidence="6" id="KW-0560">Oxidoreductase</keyword>
<accession>A0A1Y2GNC0</accession>
<keyword evidence="2 4" id="KW-0479">Metal-binding</keyword>
<keyword evidence="3 4" id="KW-0408">Iron</keyword>
<name>A0A1Y2GNC0_9FUNG</name>
<dbReference type="PANTHER" id="PTHR28657">
    <property type="entry name" value="INDOLEAMINE 2,3-DIOXYGENASE"/>
    <property type="match status" value="1"/>
</dbReference>
<evidence type="ECO:0000313" key="7">
    <source>
        <dbReference type="Proteomes" id="UP000193648"/>
    </source>
</evidence>
<dbReference type="Pfam" id="PF01231">
    <property type="entry name" value="IDO"/>
    <property type="match status" value="1"/>
</dbReference>
<evidence type="ECO:0000313" key="6">
    <source>
        <dbReference type="EMBL" id="ORZ12474.1"/>
    </source>
</evidence>
<organism evidence="6 7">
    <name type="scientific">Lobosporangium transversale</name>
    <dbReference type="NCBI Taxonomy" id="64571"/>
    <lineage>
        <taxon>Eukaryota</taxon>
        <taxon>Fungi</taxon>
        <taxon>Fungi incertae sedis</taxon>
        <taxon>Mucoromycota</taxon>
        <taxon>Mortierellomycotina</taxon>
        <taxon>Mortierellomycetes</taxon>
        <taxon>Mortierellales</taxon>
        <taxon>Mortierellaceae</taxon>
        <taxon>Lobosporangium</taxon>
    </lineage>
</organism>